<evidence type="ECO:0000259" key="6">
    <source>
        <dbReference type="Pfam" id="PF07992"/>
    </source>
</evidence>
<feature type="domain" description="SoxA A3" evidence="8">
    <location>
        <begin position="480"/>
        <end position="562"/>
    </location>
</feature>
<evidence type="ECO:0000256" key="2">
    <source>
        <dbReference type="ARBA" id="ARBA00023002"/>
    </source>
</evidence>
<dbReference type="EMBL" id="JADBEF010000001">
    <property type="protein sequence ID" value="MBE1560153.1"/>
    <property type="molecule type" value="Genomic_DNA"/>
</dbReference>
<evidence type="ECO:0000256" key="3">
    <source>
        <dbReference type="PIRNR" id="PIRNR037980"/>
    </source>
</evidence>
<dbReference type="Gene3D" id="3.30.1360.120">
    <property type="entry name" value="Probable tRNA modification gtpase trme, domain 1"/>
    <property type="match status" value="1"/>
</dbReference>
<dbReference type="Proteomes" id="UP000661607">
    <property type="component" value="Unassembled WGS sequence"/>
</dbReference>
<comment type="caution">
    <text evidence="9">The sequence shown here is derived from an EMBL/GenBank/DDBJ whole genome shotgun (WGS) entry which is preliminary data.</text>
</comment>
<dbReference type="InterPro" id="IPR042204">
    <property type="entry name" value="2Fe-2S-bd_N"/>
</dbReference>
<evidence type="ECO:0000313" key="10">
    <source>
        <dbReference type="Proteomes" id="UP000661607"/>
    </source>
</evidence>
<dbReference type="PANTHER" id="PTHR43757">
    <property type="entry name" value="AMINOMETHYLTRANSFERASE"/>
    <property type="match status" value="1"/>
</dbReference>
<dbReference type="EC" id="1.5.3.24" evidence="3"/>
<gene>
    <name evidence="9" type="ORF">H4W81_002932</name>
</gene>
<proteinExistence type="inferred from homology"/>
<dbReference type="GO" id="GO:0008115">
    <property type="term" value="F:sarcosine oxidase activity"/>
    <property type="evidence" value="ECO:0007669"/>
    <property type="project" value="UniProtKB-EC"/>
</dbReference>
<dbReference type="InterPro" id="IPR013977">
    <property type="entry name" value="GcvT_C"/>
</dbReference>
<dbReference type="InterPro" id="IPR023753">
    <property type="entry name" value="FAD/NAD-binding_dom"/>
</dbReference>
<dbReference type="PRINTS" id="PR00368">
    <property type="entry name" value="FADPNR"/>
</dbReference>
<dbReference type="Gene3D" id="3.10.20.440">
    <property type="entry name" value="2Fe-2S iron-sulphur cluster binding domain, sarcosine oxidase, alpha subunit, N-terminal domain"/>
    <property type="match status" value="1"/>
</dbReference>
<dbReference type="Gene3D" id="3.50.50.60">
    <property type="entry name" value="FAD/NAD(P)-binding domain"/>
    <property type="match status" value="1"/>
</dbReference>
<dbReference type="SUPFAM" id="SSF101790">
    <property type="entry name" value="Aminomethyltransferase beta-barrel domain"/>
    <property type="match status" value="1"/>
</dbReference>
<accession>A0ABR9KDQ7</accession>
<keyword evidence="3" id="KW-0520">NAD</keyword>
<keyword evidence="3" id="KW-0547">Nucleotide-binding</keyword>
<reference evidence="9 10" key="1">
    <citation type="submission" date="2020-10" db="EMBL/GenBank/DDBJ databases">
        <title>Sequencing the genomes of 1000 actinobacteria strains.</title>
        <authorList>
            <person name="Klenk H.-P."/>
        </authorList>
    </citation>
    <scope>NUCLEOTIDE SEQUENCE [LARGE SCALE GENOMIC DNA]</scope>
    <source>
        <strain evidence="9 10">DSM 43748</strain>
    </source>
</reference>
<dbReference type="Gene3D" id="1.10.10.1100">
    <property type="entry name" value="BFD-like [2Fe-2S]-binding domain"/>
    <property type="match status" value="1"/>
</dbReference>
<evidence type="ECO:0000259" key="8">
    <source>
        <dbReference type="Pfam" id="PF17806"/>
    </source>
</evidence>
<dbReference type="InterPro" id="IPR027266">
    <property type="entry name" value="TrmE/GcvT-like"/>
</dbReference>
<feature type="region of interest" description="Disordered" evidence="4">
    <location>
        <begin position="150"/>
        <end position="174"/>
    </location>
</feature>
<dbReference type="Pfam" id="PF01571">
    <property type="entry name" value="GCV_T"/>
    <property type="match status" value="1"/>
</dbReference>
<dbReference type="InterPro" id="IPR041854">
    <property type="entry name" value="BFD-like_2Fe2S-bd_dom_sf"/>
</dbReference>
<dbReference type="SUPFAM" id="SSF51905">
    <property type="entry name" value="FAD/NAD(P)-binding domain"/>
    <property type="match status" value="1"/>
</dbReference>
<keyword evidence="3" id="KW-0963">Cytoplasm</keyword>
<dbReference type="PRINTS" id="PR00411">
    <property type="entry name" value="PNDRDTASEI"/>
</dbReference>
<dbReference type="Pfam" id="PF07992">
    <property type="entry name" value="Pyr_redox_2"/>
    <property type="match status" value="1"/>
</dbReference>
<dbReference type="RefSeq" id="WP_225958621.1">
    <property type="nucleotide sequence ID" value="NZ_BAAASY010000029.1"/>
</dbReference>
<dbReference type="Pfam" id="PF08669">
    <property type="entry name" value="GCV_T_C"/>
    <property type="match status" value="1"/>
</dbReference>
<sequence length="958" mass="100672">MRRESGGRIDRGTTLRFIFDGTEYTGHPGDTLASALLANGVRQVATSVKLGRPRGIVSAGGEEPSAVVQIEAPFPEPMLPATTVELYEGLVASSIPGQGRLATEPDPARYDAVHAHCDVLVVGAGPAGLAAARAAAGTGARVILADERSEPGGSLLGTRESVTEPEADDVLGPQEVSPGAEWAAATAAMLDGLPEVRVLPRTTVIGYYDDNYVVAVERRTNHLGAAAPADVARERVWRIRAKRVVLATGAHERSIAFAGNDLPGVMLAGSARAYANRYGVLPGRRAVVFTANDSAYAAAFDLADAGVEIAAIVDVRPAPGAAWAAGARERGIEVLAGHVVTAAQGDGQVCAVLVGRHRPDGEAAVGERELAADLLLVSGGWNPVVHLFSQSGGTLRYDEGLGTLVPDASRQAVEAAGAAKGVFTLTGCLADGAAAGHRALEAAHGTAVAERAAPPRATVEPATAPGAAFWLVPATDYRTHFVDPQRDVTVADVLKATGAGLRSVEHIKRYTTAGTAHDQGKTSGLLTTAIVAHALGVSVGEVGSTTFRAPYAPVSFAALAGRDRGLLHDPVRVTALHEWHVANGALFENVGQWKRPWYYPRAGEDMEAAVLRECAAARESVAAMDASTLGKIDVIGPDAAEFLDRLYTNLMSSLAVGAVRYGVMCRPDGMVFDDGTVIRLAEEHFLVTTTTGNAAAVLDWMEEWLQTEWPELRVHCTSVTEQWATVALVGPRSREVLAGLAPDLAVGAADFPFMTWRETEVAGIPARVCRISFSGELAYEINVTSWDGLRLWTAIMDTGLVTPYGTETMHVLRAEKGYPIVGQDTDGTVTPQDLGMSWVVSKKKPDFIGKRSFSRADTSRADRKQLVGLLPEDPAVLLPEGAHLVAGAEPPEPPVPTLGHVTSSYRSAALGRTFALALVRGGPSRAGERLYAPVGGALVPVTVTSHVLYDPEGARRDG</sequence>
<evidence type="ECO:0000259" key="5">
    <source>
        <dbReference type="Pfam" id="PF01571"/>
    </source>
</evidence>
<comment type="similarity">
    <text evidence="1 3">Belongs to the GcvT family.</text>
</comment>
<dbReference type="InterPro" id="IPR029043">
    <property type="entry name" value="GcvT/YgfZ_C"/>
</dbReference>
<evidence type="ECO:0000256" key="4">
    <source>
        <dbReference type="SAM" id="MobiDB-lite"/>
    </source>
</evidence>
<dbReference type="InterPro" id="IPR028896">
    <property type="entry name" value="GcvT/YgfZ/DmdA"/>
</dbReference>
<feature type="domain" description="GCVT N-terminal" evidence="5">
    <location>
        <begin position="576"/>
        <end position="844"/>
    </location>
</feature>
<dbReference type="InterPro" id="IPR006222">
    <property type="entry name" value="GCVT_N"/>
</dbReference>
<dbReference type="PIRSF" id="PIRSF037980">
    <property type="entry name" value="SoxA"/>
    <property type="match status" value="1"/>
</dbReference>
<evidence type="ECO:0000259" key="7">
    <source>
        <dbReference type="Pfam" id="PF08669"/>
    </source>
</evidence>
<name>A0ABR9KDQ7_9ACTN</name>
<comment type="subcellular location">
    <subcellularLocation>
        <location evidence="3">Cytoplasm</location>
    </subcellularLocation>
</comment>
<dbReference type="InterPro" id="IPR036188">
    <property type="entry name" value="FAD/NAD-bd_sf"/>
</dbReference>
<dbReference type="Pfam" id="PF17806">
    <property type="entry name" value="SO_alpha_A3"/>
    <property type="match status" value="1"/>
</dbReference>
<organism evidence="9 10">
    <name type="scientific">Nonomuraea africana</name>
    <dbReference type="NCBI Taxonomy" id="46171"/>
    <lineage>
        <taxon>Bacteria</taxon>
        <taxon>Bacillati</taxon>
        <taxon>Actinomycetota</taxon>
        <taxon>Actinomycetes</taxon>
        <taxon>Streptosporangiales</taxon>
        <taxon>Streptosporangiaceae</taxon>
        <taxon>Nonomuraea</taxon>
    </lineage>
</organism>
<feature type="domain" description="Aminomethyltransferase C-terminal" evidence="7">
    <location>
        <begin position="864"/>
        <end position="950"/>
    </location>
</feature>
<dbReference type="Pfam" id="PF13510">
    <property type="entry name" value="Fer2_4"/>
    <property type="match status" value="1"/>
</dbReference>
<dbReference type="InterPro" id="IPR006277">
    <property type="entry name" value="Sarcosine_oxidase_asu"/>
</dbReference>
<dbReference type="InterPro" id="IPR041117">
    <property type="entry name" value="SoxA_A3"/>
</dbReference>
<evidence type="ECO:0000256" key="1">
    <source>
        <dbReference type="ARBA" id="ARBA00008609"/>
    </source>
</evidence>
<keyword evidence="10" id="KW-1185">Reference proteome</keyword>
<keyword evidence="2 3" id="KW-0560">Oxidoreductase</keyword>
<evidence type="ECO:0000313" key="9">
    <source>
        <dbReference type="EMBL" id="MBE1560153.1"/>
    </source>
</evidence>
<feature type="domain" description="FAD/NAD(P)-binding" evidence="6">
    <location>
        <begin position="118"/>
        <end position="395"/>
    </location>
</feature>
<dbReference type="SUPFAM" id="SSF103025">
    <property type="entry name" value="Folate-binding domain"/>
    <property type="match status" value="1"/>
</dbReference>
<comment type="catalytic activity">
    <reaction evidence="3">
        <text>sarcosine + (6S)-5,6,7,8-tetrahydrofolate + O2 = (6R)-5,10-methylene-5,6,7,8-tetrahydrofolate + glycine + H2O2</text>
        <dbReference type="Rhea" id="RHEA:70455"/>
        <dbReference type="ChEBI" id="CHEBI:15379"/>
        <dbReference type="ChEBI" id="CHEBI:15636"/>
        <dbReference type="ChEBI" id="CHEBI:16240"/>
        <dbReference type="ChEBI" id="CHEBI:57305"/>
        <dbReference type="ChEBI" id="CHEBI:57433"/>
        <dbReference type="ChEBI" id="CHEBI:57453"/>
        <dbReference type="EC" id="1.5.3.24"/>
    </reaction>
</comment>
<comment type="cofactor">
    <cofactor evidence="3">
        <name>NAD(+)</name>
        <dbReference type="ChEBI" id="CHEBI:57540"/>
    </cofactor>
    <text evidence="3">Binds 1 NAD(+) per subunit.</text>
</comment>
<protein>
    <recommendedName>
        <fullName evidence="3">Sarcosine oxidase subunit alpha</fullName>
        <ecNumber evidence="3">1.5.3.24</ecNumber>
    </recommendedName>
</protein>
<dbReference type="PANTHER" id="PTHR43757:SF2">
    <property type="entry name" value="AMINOMETHYLTRANSFERASE, MITOCHONDRIAL"/>
    <property type="match status" value="1"/>
</dbReference>